<dbReference type="PROSITE" id="PS51462">
    <property type="entry name" value="NUDIX"/>
    <property type="match status" value="1"/>
</dbReference>
<organism evidence="8 9">
    <name type="scientific">Sugiyamaella lignohabitans</name>
    <dbReference type="NCBI Taxonomy" id="796027"/>
    <lineage>
        <taxon>Eukaryota</taxon>
        <taxon>Fungi</taxon>
        <taxon>Dikarya</taxon>
        <taxon>Ascomycota</taxon>
        <taxon>Saccharomycotina</taxon>
        <taxon>Dipodascomycetes</taxon>
        <taxon>Dipodascales</taxon>
        <taxon>Trichomonascaceae</taxon>
        <taxon>Sugiyamaella</taxon>
    </lineage>
</organism>
<name>A0A167CQU0_9ASCO</name>
<dbReference type="GO" id="GO:0046872">
    <property type="term" value="F:metal ion binding"/>
    <property type="evidence" value="ECO:0007669"/>
    <property type="project" value="UniProtKB-KW"/>
</dbReference>
<evidence type="ECO:0000256" key="1">
    <source>
        <dbReference type="ARBA" id="ARBA00001936"/>
    </source>
</evidence>
<sequence length="256" mass="28886">MEINRLKSFQTDESDHLWTSVPYNKRAAVLIILYRNAAGKLLTVLTVRSFNMRTYPGQAAFPGGRSDHPNENPWSTALREAQEEIGFDPASYKFHQLCSLPCYLSRNFLVVRPCVCYIEPLHETSPPVSIEQIVAKMNGAEVQIAYGLELETFFLNDPSTLKASDPTEWAGQPWVYYEYEAHRNENSEWVFEDPTSRLAESYASNSVTGLTAQIALDCARVAYGRDPEGFPIIPSIGYDLAVADCIKLGTFNRKRM</sequence>
<comment type="cofactor">
    <cofactor evidence="1">
        <name>Mn(2+)</name>
        <dbReference type="ChEBI" id="CHEBI:29035"/>
    </cofactor>
</comment>
<keyword evidence="6" id="KW-0464">Manganese</keyword>
<dbReference type="GeneID" id="30034129"/>
<dbReference type="InterPro" id="IPR015797">
    <property type="entry name" value="NUDIX_hydrolase-like_dom_sf"/>
</dbReference>
<dbReference type="InterPro" id="IPR000086">
    <property type="entry name" value="NUDIX_hydrolase_dom"/>
</dbReference>
<evidence type="ECO:0000256" key="6">
    <source>
        <dbReference type="ARBA" id="ARBA00023211"/>
    </source>
</evidence>
<evidence type="ECO:0000313" key="9">
    <source>
        <dbReference type="Proteomes" id="UP000189580"/>
    </source>
</evidence>
<accession>A0A167CQU0</accession>
<proteinExistence type="predicted"/>
<feature type="domain" description="Nudix hydrolase" evidence="7">
    <location>
        <begin position="24"/>
        <end position="177"/>
    </location>
</feature>
<comment type="cofactor">
    <cofactor evidence="2">
        <name>Mg(2+)</name>
        <dbReference type="ChEBI" id="CHEBI:18420"/>
    </cofactor>
</comment>
<dbReference type="GO" id="GO:0015938">
    <property type="term" value="P:coenzyme A catabolic process"/>
    <property type="evidence" value="ECO:0007669"/>
    <property type="project" value="TreeGrafter"/>
</dbReference>
<dbReference type="InterPro" id="IPR045121">
    <property type="entry name" value="CoAse"/>
</dbReference>
<evidence type="ECO:0000256" key="3">
    <source>
        <dbReference type="ARBA" id="ARBA00022723"/>
    </source>
</evidence>
<dbReference type="KEGG" id="slb:AWJ20_224"/>
<reference evidence="8 9" key="1">
    <citation type="submission" date="2016-02" db="EMBL/GenBank/DDBJ databases">
        <title>Complete genome sequence and transcriptome regulation of the pentose utilising yeast Sugiyamaella lignohabitans.</title>
        <authorList>
            <person name="Bellasio M."/>
            <person name="Peymann A."/>
            <person name="Valli M."/>
            <person name="Sipitzky M."/>
            <person name="Graf A."/>
            <person name="Sauer M."/>
            <person name="Marx H."/>
            <person name="Mattanovich D."/>
        </authorList>
    </citation>
    <scope>NUCLEOTIDE SEQUENCE [LARGE SCALE GENOMIC DNA]</scope>
    <source>
        <strain evidence="8 9">CBS 10342</strain>
    </source>
</reference>
<evidence type="ECO:0000256" key="4">
    <source>
        <dbReference type="ARBA" id="ARBA00022801"/>
    </source>
</evidence>
<dbReference type="Pfam" id="PF00293">
    <property type="entry name" value="NUDIX"/>
    <property type="match status" value="1"/>
</dbReference>
<dbReference type="PANTHER" id="PTHR12992">
    <property type="entry name" value="NUDIX HYDROLASE"/>
    <property type="match status" value="1"/>
</dbReference>
<keyword evidence="3" id="KW-0479">Metal-binding</keyword>
<evidence type="ECO:0000259" key="7">
    <source>
        <dbReference type="PROSITE" id="PS51462"/>
    </source>
</evidence>
<evidence type="ECO:0000256" key="2">
    <source>
        <dbReference type="ARBA" id="ARBA00001946"/>
    </source>
</evidence>
<keyword evidence="4" id="KW-0378">Hydrolase</keyword>
<dbReference type="CDD" id="cd03426">
    <property type="entry name" value="NUDIX_CoAse_Nudt7"/>
    <property type="match status" value="1"/>
</dbReference>
<dbReference type="EMBL" id="CP014501">
    <property type="protein sequence ID" value="ANB11996.1"/>
    <property type="molecule type" value="Genomic_DNA"/>
</dbReference>
<keyword evidence="5" id="KW-0460">Magnesium</keyword>
<keyword evidence="9" id="KW-1185">Reference proteome</keyword>
<dbReference type="PANTHER" id="PTHR12992:SF24">
    <property type="entry name" value="PEROXISOMAL COENZYME A DIPHOSPHATASE NUDT7"/>
    <property type="match status" value="1"/>
</dbReference>
<dbReference type="GO" id="GO:0010945">
    <property type="term" value="F:coenzyme A diphosphatase activity"/>
    <property type="evidence" value="ECO:0007669"/>
    <property type="project" value="InterPro"/>
</dbReference>
<dbReference type="SUPFAM" id="SSF55811">
    <property type="entry name" value="Nudix"/>
    <property type="match status" value="1"/>
</dbReference>
<protein>
    <submittedName>
        <fullName evidence="8">Pcd1p</fullName>
    </submittedName>
</protein>
<dbReference type="OrthoDB" id="206213at2759"/>
<dbReference type="Proteomes" id="UP000189580">
    <property type="component" value="Chromosome a"/>
</dbReference>
<evidence type="ECO:0000313" key="8">
    <source>
        <dbReference type="EMBL" id="ANB11996.1"/>
    </source>
</evidence>
<dbReference type="RefSeq" id="XP_018734473.1">
    <property type="nucleotide sequence ID" value="XM_018879171.1"/>
</dbReference>
<gene>
    <name evidence="8" type="primary">PCD1</name>
    <name evidence="8" type="ORF">AWJ20_224</name>
</gene>
<dbReference type="AlphaFoldDB" id="A0A167CQU0"/>
<evidence type="ECO:0000256" key="5">
    <source>
        <dbReference type="ARBA" id="ARBA00022842"/>
    </source>
</evidence>
<dbReference type="Gene3D" id="3.90.79.10">
    <property type="entry name" value="Nucleoside Triphosphate Pyrophosphohydrolase"/>
    <property type="match status" value="1"/>
</dbReference>